<dbReference type="InterPro" id="IPR019494">
    <property type="entry name" value="FIST_C"/>
</dbReference>
<dbReference type="Pfam" id="PF08495">
    <property type="entry name" value="FIST"/>
    <property type="match status" value="1"/>
</dbReference>
<dbReference type="RefSeq" id="WP_091191301.1">
    <property type="nucleotide sequence ID" value="NZ_FOVE01000003.1"/>
</dbReference>
<dbReference type="Pfam" id="PF10442">
    <property type="entry name" value="FIST_C"/>
    <property type="match status" value="1"/>
</dbReference>
<evidence type="ECO:0000313" key="4">
    <source>
        <dbReference type="Proteomes" id="UP000242869"/>
    </source>
</evidence>
<dbReference type="SMART" id="SM00897">
    <property type="entry name" value="FIST"/>
    <property type="match status" value="1"/>
</dbReference>
<dbReference type="PANTHER" id="PTHR40252">
    <property type="entry name" value="BLR0328 PROTEIN"/>
    <property type="match status" value="1"/>
</dbReference>
<proteinExistence type="predicted"/>
<organism evidence="3 4">
    <name type="scientific">Formivibrio citricus</name>
    <dbReference type="NCBI Taxonomy" id="83765"/>
    <lineage>
        <taxon>Bacteria</taxon>
        <taxon>Pseudomonadati</taxon>
        <taxon>Pseudomonadota</taxon>
        <taxon>Betaproteobacteria</taxon>
        <taxon>Neisseriales</taxon>
        <taxon>Chitinibacteraceae</taxon>
        <taxon>Formivibrio</taxon>
    </lineage>
</organism>
<feature type="domain" description="FIST" evidence="1">
    <location>
        <begin position="32"/>
        <end position="232"/>
    </location>
</feature>
<dbReference type="SMART" id="SM01204">
    <property type="entry name" value="FIST_C"/>
    <property type="match status" value="1"/>
</dbReference>
<dbReference type="InterPro" id="IPR013702">
    <property type="entry name" value="FIST_domain_N"/>
</dbReference>
<reference evidence="4" key="1">
    <citation type="submission" date="2016-10" db="EMBL/GenBank/DDBJ databases">
        <authorList>
            <person name="Varghese N."/>
            <person name="Submissions S."/>
        </authorList>
    </citation>
    <scope>NUCLEOTIDE SEQUENCE [LARGE SCALE GENOMIC DNA]</scope>
    <source>
        <strain evidence="4">DSM 6150</strain>
    </source>
</reference>
<gene>
    <name evidence="3" type="ORF">SAMN05660284_00651</name>
</gene>
<evidence type="ECO:0000259" key="1">
    <source>
        <dbReference type="SMART" id="SM00897"/>
    </source>
</evidence>
<accession>A0A1I4WJC3</accession>
<dbReference type="OrthoDB" id="9770435at2"/>
<evidence type="ECO:0000313" key="3">
    <source>
        <dbReference type="EMBL" id="SFN13798.1"/>
    </source>
</evidence>
<dbReference type="Proteomes" id="UP000242869">
    <property type="component" value="Unassembled WGS sequence"/>
</dbReference>
<keyword evidence="4" id="KW-1185">Reference proteome</keyword>
<dbReference type="AlphaFoldDB" id="A0A1I4WJC3"/>
<evidence type="ECO:0000259" key="2">
    <source>
        <dbReference type="SMART" id="SM01204"/>
    </source>
</evidence>
<dbReference type="EMBL" id="FOVE01000003">
    <property type="protein sequence ID" value="SFN13798.1"/>
    <property type="molecule type" value="Genomic_DNA"/>
</dbReference>
<dbReference type="STRING" id="83765.SAMN05660284_00651"/>
<protein>
    <submittedName>
        <fullName evidence="3">Uncharacterized conserved protein, contains FIST_N domain</fullName>
    </submittedName>
</protein>
<dbReference type="PANTHER" id="PTHR40252:SF2">
    <property type="entry name" value="BLR0328 PROTEIN"/>
    <property type="match status" value="1"/>
</dbReference>
<sequence length="388" mass="42437">MDTEQLRTAQSRLIDARAAARDIHAQLVPKIGSTVLFFCSSQYNLEVLGDEINRLFAGNEVIGCTTAGEIGPAGYLDNSLSAVCFPQNLFTAVTGRLDNLASFRASQGRDLACDLKLRLRARTPETRLNDTFGFLLIDGLSKREETVITTLHEALGDIALAGGSAGDDQHFKHTHVFHEGSFHNDSAVLLLAATSLPFRAFITHHYQPGNERLLVTEADVRTRTVIKLNGQPAAQEYARLLGIEPEKLSPAYFAASPVVTILRGTPYVRSIQKQNPDGSLTFYCAIEEGQSLQVTGALDLVENMRATFQNLHSQLGEPILTLACDCVLRKLIATQKGIRRFVEDILKDNSSVGFTTYGEQFKGIHANQTFTGIAFGKPPHPPETRTGP</sequence>
<name>A0A1I4WJC3_9NEIS</name>
<feature type="domain" description="FIST C-domain" evidence="2">
    <location>
        <begin position="233"/>
        <end position="363"/>
    </location>
</feature>